<sequence>MPQFIFIELPSFRIKDAAGHSVSLNHEQFGFMVALYHYIRTGLQTEICNLSTSLLFANGEPDIWTSSSIPNGLHAEENLLLTYFQSFDSPGAYPIVDALLLSHKPCHGCMGYFETSGSGKQLKAGHGAAPFKAKFTPRSDRDYTPVFYLARSLDLQSRNDLWIQLGAMWAAELGSVIISSPEVARGQAYFIMEGSPWYAVNDQETMTDAEIVQAIETQGALVGYWIGR</sequence>
<accession>A0ABR2V811</accession>
<comment type="caution">
    <text evidence="1">The sequence shown here is derived from an EMBL/GenBank/DDBJ whole genome shotgun (WGS) entry which is preliminary data.</text>
</comment>
<gene>
    <name evidence="1" type="ORF">SUNI508_04679</name>
</gene>
<reference evidence="1 2" key="1">
    <citation type="journal article" date="2024" name="J. Plant Pathol.">
        <title>Sequence and assembly of the genome of Seiridium unicorne, isolate CBS 538.82, causal agent of cypress canker disease.</title>
        <authorList>
            <person name="Scali E."/>
            <person name="Rocca G.D."/>
            <person name="Danti R."/>
            <person name="Garbelotto M."/>
            <person name="Barberini S."/>
            <person name="Baroncelli R."/>
            <person name="Emiliani G."/>
        </authorList>
    </citation>
    <scope>NUCLEOTIDE SEQUENCE [LARGE SCALE GENOMIC DNA]</scope>
    <source>
        <strain evidence="1 2">BM-138-508</strain>
    </source>
</reference>
<evidence type="ECO:0000313" key="2">
    <source>
        <dbReference type="Proteomes" id="UP001408356"/>
    </source>
</evidence>
<organism evidence="1 2">
    <name type="scientific">Seiridium unicorne</name>
    <dbReference type="NCBI Taxonomy" id="138068"/>
    <lineage>
        <taxon>Eukaryota</taxon>
        <taxon>Fungi</taxon>
        <taxon>Dikarya</taxon>
        <taxon>Ascomycota</taxon>
        <taxon>Pezizomycotina</taxon>
        <taxon>Sordariomycetes</taxon>
        <taxon>Xylariomycetidae</taxon>
        <taxon>Amphisphaeriales</taxon>
        <taxon>Sporocadaceae</taxon>
        <taxon>Seiridium</taxon>
    </lineage>
</organism>
<name>A0ABR2V811_9PEZI</name>
<evidence type="ECO:0000313" key="1">
    <source>
        <dbReference type="EMBL" id="KAK9423012.1"/>
    </source>
</evidence>
<dbReference type="EMBL" id="JARVKF010000101">
    <property type="protein sequence ID" value="KAK9423012.1"/>
    <property type="molecule type" value="Genomic_DNA"/>
</dbReference>
<keyword evidence="2" id="KW-1185">Reference proteome</keyword>
<protein>
    <submittedName>
        <fullName evidence="1">Uncharacterized protein</fullName>
    </submittedName>
</protein>
<dbReference type="Proteomes" id="UP001408356">
    <property type="component" value="Unassembled WGS sequence"/>
</dbReference>
<proteinExistence type="predicted"/>